<dbReference type="Pfam" id="PF13185">
    <property type="entry name" value="GAF_2"/>
    <property type="match status" value="1"/>
</dbReference>
<dbReference type="EMBL" id="FONY01000006">
    <property type="protein sequence ID" value="SFE74302.1"/>
    <property type="molecule type" value="Genomic_DNA"/>
</dbReference>
<dbReference type="GO" id="GO:0016020">
    <property type="term" value="C:membrane"/>
    <property type="evidence" value="ECO:0007669"/>
    <property type="project" value="InterPro"/>
</dbReference>
<feature type="transmembrane region" description="Helical" evidence="2">
    <location>
        <begin position="12"/>
        <end position="31"/>
    </location>
</feature>
<dbReference type="STRING" id="1003.SAMN04488541_100617"/>
<organism evidence="4 5">
    <name type="scientific">Thermoflexibacter ruber</name>
    <dbReference type="NCBI Taxonomy" id="1003"/>
    <lineage>
        <taxon>Bacteria</taxon>
        <taxon>Pseudomonadati</taxon>
        <taxon>Bacteroidota</taxon>
        <taxon>Cytophagia</taxon>
        <taxon>Cytophagales</taxon>
        <taxon>Thermoflexibacteraceae</taxon>
        <taxon>Thermoflexibacter</taxon>
    </lineage>
</organism>
<reference evidence="4 5" key="1">
    <citation type="submission" date="2016-10" db="EMBL/GenBank/DDBJ databases">
        <authorList>
            <person name="de Groot N.N."/>
        </authorList>
    </citation>
    <scope>NUCLEOTIDE SEQUENCE [LARGE SCALE GENOMIC DNA]</scope>
    <source>
        <strain>GEY</strain>
        <strain evidence="5">DSM 9560</strain>
    </source>
</reference>
<dbReference type="RefSeq" id="WP_091540831.1">
    <property type="nucleotide sequence ID" value="NZ_FONY01000006.1"/>
</dbReference>
<dbReference type="OrthoDB" id="1109395at2"/>
<evidence type="ECO:0000256" key="1">
    <source>
        <dbReference type="SAM" id="Coils"/>
    </source>
</evidence>
<gene>
    <name evidence="4" type="ORF">SAMN04488541_100617</name>
</gene>
<dbReference type="Proteomes" id="UP000199513">
    <property type="component" value="Unassembled WGS sequence"/>
</dbReference>
<dbReference type="Gene3D" id="3.30.450.40">
    <property type="match status" value="1"/>
</dbReference>
<evidence type="ECO:0000256" key="2">
    <source>
        <dbReference type="SAM" id="Phobius"/>
    </source>
</evidence>
<dbReference type="InterPro" id="IPR024478">
    <property type="entry name" value="HlyB_4HB_MCP"/>
</dbReference>
<dbReference type="Pfam" id="PF00672">
    <property type="entry name" value="HAMP"/>
    <property type="match status" value="1"/>
</dbReference>
<evidence type="ECO:0000313" key="4">
    <source>
        <dbReference type="EMBL" id="SFE74302.1"/>
    </source>
</evidence>
<sequence length="544" mass="62361">MLRTRLGIRGKILLGFVALIIFFIINVIFIFRTINNSREIVTGLFEDKDQSVILLNDFKDLVLRSKMYTLNWVFQRKDEEGKTILKEIHTEEYPVMKANFEKYADIWGSKEQYNEISKILLNFEFLKDSQEDIMKKLASFSDYDDFVIKSEAEDILETSVIPQSNKILAQIDQLLQLKKQEKQIARQNILNSFDNLSTGLIFSLGIVVLIGLGMSFFAANKITQPIQNLKVLIDALGRGEQPKLVEKISNDEIGDMSKSVNQLITGLNATSQFAEDIGRGNFDSSFTPLSARDVLGNALMEMRDNLKKVAEEDKKRYWANEGNALFSDMLRRYNTSVNELANHLMAALVKFVRANQGSFFIVNDDLKDDIHLQLISCYAWNKQKFIKKRVDLGEGSVGQAWIEKDVIFLTDIPNNYIQITSGLGESNPRCIMILPLIFNDEVFGVIELASFNVFEKHEIDFLKKLAENIASSVSIIKNNERTKHLLTESQLMSEQLRTQEEEMRQNLEELMAVQDELQRKVKDYEQELNEYKIRHAKGNGVMAG</sequence>
<feature type="transmembrane region" description="Helical" evidence="2">
    <location>
        <begin position="196"/>
        <end position="219"/>
    </location>
</feature>
<feature type="coiled-coil region" evidence="1">
    <location>
        <begin position="493"/>
        <end position="534"/>
    </location>
</feature>
<dbReference type="Gene3D" id="6.10.340.10">
    <property type="match status" value="1"/>
</dbReference>
<evidence type="ECO:0000259" key="3">
    <source>
        <dbReference type="PROSITE" id="PS50885"/>
    </source>
</evidence>
<keyword evidence="5" id="KW-1185">Reference proteome</keyword>
<dbReference type="Pfam" id="PF12729">
    <property type="entry name" value="4HB_MCP_1"/>
    <property type="match status" value="1"/>
</dbReference>
<dbReference type="InterPro" id="IPR003660">
    <property type="entry name" value="HAMP_dom"/>
</dbReference>
<feature type="domain" description="HAMP" evidence="3">
    <location>
        <begin position="220"/>
        <end position="272"/>
    </location>
</feature>
<dbReference type="AlphaFoldDB" id="A0A1I2D1D6"/>
<dbReference type="SMART" id="SM00065">
    <property type="entry name" value="GAF"/>
    <property type="match status" value="1"/>
</dbReference>
<dbReference type="CDD" id="cd06225">
    <property type="entry name" value="HAMP"/>
    <property type="match status" value="1"/>
</dbReference>
<dbReference type="PROSITE" id="PS50885">
    <property type="entry name" value="HAMP"/>
    <property type="match status" value="1"/>
</dbReference>
<accession>A0A1I2D1D6</accession>
<protein>
    <submittedName>
        <fullName evidence="4">GAF domain-containing protein</fullName>
    </submittedName>
</protein>
<name>A0A1I2D1D6_9BACT</name>
<dbReference type="InterPro" id="IPR029016">
    <property type="entry name" value="GAF-like_dom_sf"/>
</dbReference>
<evidence type="ECO:0000313" key="5">
    <source>
        <dbReference type="Proteomes" id="UP000199513"/>
    </source>
</evidence>
<dbReference type="GO" id="GO:0007165">
    <property type="term" value="P:signal transduction"/>
    <property type="evidence" value="ECO:0007669"/>
    <property type="project" value="InterPro"/>
</dbReference>
<proteinExistence type="predicted"/>
<keyword evidence="2" id="KW-1133">Transmembrane helix</keyword>
<keyword evidence="2" id="KW-0472">Membrane</keyword>
<keyword evidence="2" id="KW-0812">Transmembrane</keyword>
<dbReference type="SMART" id="SM00304">
    <property type="entry name" value="HAMP"/>
    <property type="match status" value="1"/>
</dbReference>
<dbReference type="InterPro" id="IPR003018">
    <property type="entry name" value="GAF"/>
</dbReference>
<dbReference type="SUPFAM" id="SSF55781">
    <property type="entry name" value="GAF domain-like"/>
    <property type="match status" value="1"/>
</dbReference>
<keyword evidence="1" id="KW-0175">Coiled coil</keyword>